<dbReference type="InterPro" id="IPR036069">
    <property type="entry name" value="DUF34/NIF3_sf"/>
</dbReference>
<dbReference type="OMA" id="NFDKTHL"/>
<proteinExistence type="inferred from homology"/>
<comment type="caution">
    <text evidence="7">The sequence shown here is derived from an EMBL/GenBank/DDBJ whole genome shotgun (WGS) entry which is preliminary data.</text>
</comment>
<evidence type="ECO:0000313" key="7">
    <source>
        <dbReference type="EMBL" id="MBZ5962495.1"/>
    </source>
</evidence>
<dbReference type="Gene3D" id="3.40.1390.30">
    <property type="entry name" value="NIF3 (NGG1p interacting factor 3)-like"/>
    <property type="match status" value="2"/>
</dbReference>
<evidence type="ECO:0000313" key="8">
    <source>
        <dbReference type="Proteomes" id="UP000199271"/>
    </source>
</evidence>
<dbReference type="AlphaFoldDB" id="A0A9Q3SVF8"/>
<evidence type="ECO:0000313" key="9">
    <source>
        <dbReference type="Proteomes" id="UP000752647"/>
    </source>
</evidence>
<evidence type="ECO:0000256" key="2">
    <source>
        <dbReference type="ARBA" id="ARBA00011643"/>
    </source>
</evidence>
<dbReference type="PANTHER" id="PTHR13799:SF14">
    <property type="entry name" value="GTP CYCLOHYDROLASE 1 TYPE 2 HOMOLOG"/>
    <property type="match status" value="1"/>
</dbReference>
<dbReference type="GO" id="GO:0005737">
    <property type="term" value="C:cytoplasm"/>
    <property type="evidence" value="ECO:0007669"/>
    <property type="project" value="TreeGrafter"/>
</dbReference>
<gene>
    <name evidence="6" type="ORF">C122C_1196</name>
    <name evidence="7" type="ORF">KIJ12_04910</name>
</gene>
<comment type="subunit">
    <text evidence="2">Homohexamer.</text>
</comment>
<dbReference type="GeneID" id="34300729"/>
<comment type="similarity">
    <text evidence="1">Belongs to the GTP cyclohydrolase I type 2/NIF3 family.</text>
</comment>
<dbReference type="RefSeq" id="WP_013231537.1">
    <property type="nucleotide sequence ID" value="NZ_BPKT01000001.1"/>
</dbReference>
<name>A0A9Q3SVF8_9LACO</name>
<dbReference type="Proteomes" id="UP000199271">
    <property type="component" value="Unassembled WGS sequence"/>
</dbReference>
<dbReference type="EMBL" id="JAHBFI010000010">
    <property type="protein sequence ID" value="MBZ5962495.1"/>
    <property type="molecule type" value="Genomic_DNA"/>
</dbReference>
<evidence type="ECO:0000313" key="6">
    <source>
        <dbReference type="EMBL" id="CUW05584.1"/>
    </source>
</evidence>
<protein>
    <recommendedName>
        <fullName evidence="3">GTP cyclohydrolase 1 type 2 homolog</fullName>
    </recommendedName>
</protein>
<evidence type="ECO:0000256" key="3">
    <source>
        <dbReference type="ARBA" id="ARBA00022112"/>
    </source>
</evidence>
<feature type="binding site" evidence="5">
    <location>
        <position position="65"/>
    </location>
    <ligand>
        <name>a divalent metal cation</name>
        <dbReference type="ChEBI" id="CHEBI:60240"/>
        <label>1</label>
    </ligand>
</feature>
<dbReference type="InterPro" id="IPR002678">
    <property type="entry name" value="DUF34/NIF3"/>
</dbReference>
<feature type="binding site" evidence="5">
    <location>
        <position position="228"/>
    </location>
    <ligand>
        <name>a divalent metal cation</name>
        <dbReference type="ChEBI" id="CHEBI:60240"/>
        <label>1</label>
    </ligand>
</feature>
<dbReference type="EMBL" id="FBSY01000002">
    <property type="protein sequence ID" value="CUW05584.1"/>
    <property type="molecule type" value="Genomic_DNA"/>
</dbReference>
<evidence type="ECO:0000256" key="5">
    <source>
        <dbReference type="PIRSR" id="PIRSR602678-1"/>
    </source>
</evidence>
<dbReference type="PANTHER" id="PTHR13799">
    <property type="entry name" value="NGG1 INTERACTING FACTOR 3"/>
    <property type="match status" value="1"/>
</dbReference>
<accession>A0A9Q3SVF8</accession>
<evidence type="ECO:0000256" key="4">
    <source>
        <dbReference type="ARBA" id="ARBA00022723"/>
    </source>
</evidence>
<dbReference type="GO" id="GO:0046872">
    <property type="term" value="F:metal ion binding"/>
    <property type="evidence" value="ECO:0007669"/>
    <property type="project" value="UniProtKB-KW"/>
</dbReference>
<sequence length="264" mass="29193">MIIAQDLIHKIEAFAPKDLAESGDPVGLQIGDPHQVIHRVMTVLDVRPAVVQEAIEQHVDFIWAHHEVMFLPAKNLDLSVPQNKMYADLIKHNIVVYATHTNLDSTVDGMNDWLAEAIGIQNAIPIKPNDDGKTGLGRIGCLPESMTVQAYAKKIRDVFGVKTVRIIANDLNQSIQKVAVLGGDGGKFWPIAQAAGADAYVTADIYYHVGHDILAADFVVIDPDHHMEAIANKHMSEKVKLWFENDNTLTVFPTSINTDPYTYL</sequence>
<keyword evidence="8" id="KW-1185">Reference proteome</keyword>
<dbReference type="Proteomes" id="UP000752647">
    <property type="component" value="Unassembled WGS sequence"/>
</dbReference>
<dbReference type="Pfam" id="PF01784">
    <property type="entry name" value="DUF34_NIF3"/>
    <property type="match status" value="1"/>
</dbReference>
<reference evidence="7" key="2">
    <citation type="submission" date="2021-05" db="EMBL/GenBank/DDBJ databases">
        <title>Pangenome of Leuconostoc gelidum warrants species status for Leuconostoc gelidum subsp. gasicomitatum.</title>
        <authorList>
            <person name="Johansson P."/>
            <person name="Sade E."/>
            <person name="Hultman J."/>
            <person name="Auvinen P."/>
            <person name="Bjorkroth J."/>
        </authorList>
    </citation>
    <scope>NUCLEOTIDE SEQUENCE</scope>
    <source>
        <strain evidence="7">A.21.4</strain>
    </source>
</reference>
<keyword evidence="4 5" id="KW-0479">Metal-binding</keyword>
<feature type="binding site" evidence="5">
    <location>
        <position position="66"/>
    </location>
    <ligand>
        <name>a divalent metal cation</name>
        <dbReference type="ChEBI" id="CHEBI:60240"/>
        <label>1</label>
    </ligand>
</feature>
<evidence type="ECO:0000256" key="1">
    <source>
        <dbReference type="ARBA" id="ARBA00006964"/>
    </source>
</evidence>
<reference evidence="6 8" key="1">
    <citation type="submission" date="2015-12" db="EMBL/GenBank/DDBJ databases">
        <authorList>
            <person name="Andreevskaya M."/>
        </authorList>
    </citation>
    <scope>NUCLEOTIDE SEQUENCE [LARGE SCALE GENOMIC DNA]</scope>
    <source>
        <strain evidence="6 8">C122c</strain>
    </source>
</reference>
<dbReference type="FunFam" id="3.40.1390.30:FF:000001">
    <property type="entry name" value="GTP cyclohydrolase 1 type 2"/>
    <property type="match status" value="1"/>
</dbReference>
<feature type="binding site" evidence="5">
    <location>
        <position position="104"/>
    </location>
    <ligand>
        <name>a divalent metal cation</name>
        <dbReference type="ChEBI" id="CHEBI:60240"/>
        <label>1</label>
    </ligand>
</feature>
<dbReference type="NCBIfam" id="TIGR00486">
    <property type="entry name" value="YbgI_SA1388"/>
    <property type="match status" value="1"/>
</dbReference>
<organism evidence="7 9">
    <name type="scientific">Leuconostoc gasicomitatum</name>
    <dbReference type="NCBI Taxonomy" id="115778"/>
    <lineage>
        <taxon>Bacteria</taxon>
        <taxon>Bacillati</taxon>
        <taxon>Bacillota</taxon>
        <taxon>Bacilli</taxon>
        <taxon>Lactobacillales</taxon>
        <taxon>Lactobacillaceae</taxon>
        <taxon>Leuconostoc</taxon>
        <taxon>Leuconostoc gelidum group</taxon>
    </lineage>
</organism>
<dbReference type="SUPFAM" id="SSF102705">
    <property type="entry name" value="NIF3 (NGG1p interacting factor 3)-like"/>
    <property type="match status" value="1"/>
</dbReference>
<feature type="binding site" evidence="5">
    <location>
        <position position="225"/>
    </location>
    <ligand>
        <name>a divalent metal cation</name>
        <dbReference type="ChEBI" id="CHEBI:60240"/>
        <label>1</label>
    </ligand>
</feature>